<organism evidence="13 14">
    <name type="scientific">Pristionchus entomophagus</name>
    <dbReference type="NCBI Taxonomy" id="358040"/>
    <lineage>
        <taxon>Eukaryota</taxon>
        <taxon>Metazoa</taxon>
        <taxon>Ecdysozoa</taxon>
        <taxon>Nematoda</taxon>
        <taxon>Chromadorea</taxon>
        <taxon>Rhabditida</taxon>
        <taxon>Rhabditina</taxon>
        <taxon>Diplogasteromorpha</taxon>
        <taxon>Diplogasteroidea</taxon>
        <taxon>Neodiplogasteridae</taxon>
        <taxon>Pristionchus</taxon>
    </lineage>
</organism>
<evidence type="ECO:0000256" key="11">
    <source>
        <dbReference type="SAM" id="SignalP"/>
    </source>
</evidence>
<proteinExistence type="predicted"/>
<evidence type="ECO:0000256" key="7">
    <source>
        <dbReference type="ARBA" id="ARBA00023180"/>
    </source>
</evidence>
<dbReference type="InterPro" id="IPR028082">
    <property type="entry name" value="Peripla_BP_I"/>
</dbReference>
<evidence type="ECO:0000256" key="3">
    <source>
        <dbReference type="ARBA" id="ARBA00022989"/>
    </source>
</evidence>
<feature type="transmembrane region" description="Helical" evidence="10">
    <location>
        <begin position="657"/>
        <end position="677"/>
    </location>
</feature>
<evidence type="ECO:0000256" key="2">
    <source>
        <dbReference type="ARBA" id="ARBA00022692"/>
    </source>
</evidence>
<evidence type="ECO:0000256" key="5">
    <source>
        <dbReference type="ARBA" id="ARBA00023136"/>
    </source>
</evidence>
<feature type="chain" id="PRO_5043618942" description="G-protein coupled receptors family 3 profile domain-containing protein" evidence="11">
    <location>
        <begin position="38"/>
        <end position="953"/>
    </location>
</feature>
<dbReference type="AlphaFoldDB" id="A0AAV5UHL7"/>
<evidence type="ECO:0000256" key="1">
    <source>
        <dbReference type="ARBA" id="ARBA00004141"/>
    </source>
</evidence>
<feature type="transmembrane region" description="Helical" evidence="10">
    <location>
        <begin position="563"/>
        <end position="583"/>
    </location>
</feature>
<dbReference type="PRINTS" id="PR01177">
    <property type="entry name" value="GABAB1RECPTR"/>
</dbReference>
<dbReference type="PRINTS" id="PR01176">
    <property type="entry name" value="GABABRECEPTR"/>
</dbReference>
<dbReference type="GO" id="GO:0038039">
    <property type="term" value="C:G protein-coupled receptor heterodimeric complex"/>
    <property type="evidence" value="ECO:0007669"/>
    <property type="project" value="TreeGrafter"/>
</dbReference>
<dbReference type="InterPro" id="IPR001828">
    <property type="entry name" value="ANF_lig-bd_rcpt"/>
</dbReference>
<feature type="compositionally biased region" description="Polar residues" evidence="9">
    <location>
        <begin position="892"/>
        <end position="936"/>
    </location>
</feature>
<evidence type="ECO:0000313" key="14">
    <source>
        <dbReference type="Proteomes" id="UP001432027"/>
    </source>
</evidence>
<keyword evidence="14" id="KW-1185">Reference proteome</keyword>
<protein>
    <recommendedName>
        <fullName evidence="12">G-protein coupled receptors family 3 profile domain-containing protein</fullName>
    </recommendedName>
</protein>
<feature type="transmembrane region" description="Helical" evidence="10">
    <location>
        <begin position="483"/>
        <end position="506"/>
    </location>
</feature>
<evidence type="ECO:0000313" key="13">
    <source>
        <dbReference type="EMBL" id="GMT06511.1"/>
    </source>
</evidence>
<feature type="transmembrane region" description="Helical" evidence="10">
    <location>
        <begin position="526"/>
        <end position="543"/>
    </location>
</feature>
<feature type="region of interest" description="Disordered" evidence="9">
    <location>
        <begin position="874"/>
        <end position="953"/>
    </location>
</feature>
<evidence type="ECO:0000259" key="12">
    <source>
        <dbReference type="PROSITE" id="PS50259"/>
    </source>
</evidence>
<dbReference type="PANTHER" id="PTHR10519:SF77">
    <property type="entry name" value="GAMMA-AMINOBUTYRIC ACID TYPE B RECEPTOR SUBUNIT 1"/>
    <property type="match status" value="1"/>
</dbReference>
<feature type="non-terminal residue" evidence="13">
    <location>
        <position position="1"/>
    </location>
</feature>
<evidence type="ECO:0000256" key="10">
    <source>
        <dbReference type="SAM" id="Phobius"/>
    </source>
</evidence>
<evidence type="ECO:0000256" key="8">
    <source>
        <dbReference type="ARBA" id="ARBA00023224"/>
    </source>
</evidence>
<dbReference type="InterPro" id="IPR002455">
    <property type="entry name" value="GPCR3_GABA-B"/>
</dbReference>
<feature type="domain" description="G-protein coupled receptors family 3 profile" evidence="12">
    <location>
        <begin position="559"/>
        <end position="818"/>
    </location>
</feature>
<dbReference type="EMBL" id="BTSX01000006">
    <property type="protein sequence ID" value="GMT06511.1"/>
    <property type="molecule type" value="Genomic_DNA"/>
</dbReference>
<keyword evidence="7" id="KW-0325">Glycoprotein</keyword>
<keyword evidence="2 10" id="KW-0812">Transmembrane</keyword>
<dbReference type="CDD" id="cd06366">
    <property type="entry name" value="PBP1_GABAb_receptor"/>
    <property type="match status" value="1"/>
</dbReference>
<comment type="caution">
    <text evidence="13">The sequence shown here is derived from an EMBL/GenBank/DDBJ whole genome shotgun (WGS) entry which is preliminary data.</text>
</comment>
<dbReference type="InterPro" id="IPR017978">
    <property type="entry name" value="GPCR_3_C"/>
</dbReference>
<dbReference type="GO" id="GO:0004965">
    <property type="term" value="F:G protein-coupled GABA receptor activity"/>
    <property type="evidence" value="ECO:0007669"/>
    <property type="project" value="InterPro"/>
</dbReference>
<feature type="transmembrane region" description="Helical" evidence="10">
    <location>
        <begin position="757"/>
        <end position="776"/>
    </location>
</feature>
<dbReference type="Pfam" id="PF00003">
    <property type="entry name" value="7tm_3"/>
    <property type="match status" value="2"/>
</dbReference>
<dbReference type="PANTHER" id="PTHR10519">
    <property type="entry name" value="GABA-B RECEPTOR"/>
    <property type="match status" value="1"/>
</dbReference>
<comment type="subcellular location">
    <subcellularLocation>
        <location evidence="1">Membrane</location>
        <topology evidence="1">Multi-pass membrane protein</topology>
    </subcellularLocation>
</comment>
<dbReference type="PROSITE" id="PS50259">
    <property type="entry name" value="G_PROTEIN_RECEP_F3_4"/>
    <property type="match status" value="1"/>
</dbReference>
<evidence type="ECO:0000256" key="4">
    <source>
        <dbReference type="ARBA" id="ARBA00023040"/>
    </source>
</evidence>
<dbReference type="Pfam" id="PF01094">
    <property type="entry name" value="ANF_receptor"/>
    <property type="match status" value="1"/>
</dbReference>
<keyword evidence="4" id="KW-0297">G-protein coupled receptor</keyword>
<accession>A0AAV5UHL7</accession>
<feature type="transmembrane region" description="Helical" evidence="10">
    <location>
        <begin position="721"/>
        <end position="742"/>
    </location>
</feature>
<dbReference type="GO" id="GO:0007214">
    <property type="term" value="P:gamma-aminobutyric acid signaling pathway"/>
    <property type="evidence" value="ECO:0007669"/>
    <property type="project" value="TreeGrafter"/>
</dbReference>
<feature type="signal peptide" evidence="11">
    <location>
        <begin position="1"/>
        <end position="37"/>
    </location>
</feature>
<dbReference type="Proteomes" id="UP001432027">
    <property type="component" value="Unassembled WGS sequence"/>
</dbReference>
<gene>
    <name evidence="13" type="ORF">PENTCL1PPCAC_28685</name>
</gene>
<keyword evidence="6" id="KW-0675">Receptor</keyword>
<evidence type="ECO:0000256" key="9">
    <source>
        <dbReference type="SAM" id="MobiDB-lite"/>
    </source>
</evidence>
<keyword evidence="11" id="KW-0732">Signal</keyword>
<dbReference type="Gene3D" id="3.40.50.2300">
    <property type="match status" value="2"/>
</dbReference>
<dbReference type="FunFam" id="3.40.50.2300:FF:000056">
    <property type="entry name" value="Gamma-aminobutyric acid type B receptor subunit 1"/>
    <property type="match status" value="1"/>
</dbReference>
<evidence type="ECO:0000256" key="6">
    <source>
        <dbReference type="ARBA" id="ARBA00023170"/>
    </source>
</evidence>
<feature type="compositionally biased region" description="Polar residues" evidence="9">
    <location>
        <begin position="943"/>
        <end position="953"/>
    </location>
</feature>
<sequence>DRAPPHLRPMRPPHVKAWPPWRSQLLLLLLSTQSVGGISFFGRSSVETTPEPDNDGRVQLHVGGVFPMEAGAGGWPGGQACLPAVEMALEHINNNFDVLPGYKLHLNQSNSKCQPGLAMQELYNFIYEGPKKLMLLAGCSPVTTVIAETAPEWNLVVISYGASSPALSDRVRFPRLFRTHPSANMQNPTRVALFEKFKWKRISILQSVEEVFTHTAQNLEAVCRDKGIRAERQSFYGDPTDAVRTLVRQDARIIVGLFYVTEARRVLCQAYKQGLYGRKYVWFFIGWYADTWYEPHPEENLHCTKEEMRKAAAYHFTTESIMLSKDEVPGVSGITGLQFEEMMRKRLNYTDVANLGGWPEAPLAYDALWALALAFNCTKNNLAPSQKLESFNYNNTVMAQLLFECVKNTSFKGVSGNVMFSDSGDRIAKTQIEQLQGGRYVTVGRFDNGENRFNWTADILWPEGRGPPPDSTIIREHLETVTYGLYIIVCLLAFIGIVLSLFCFLFNAKYGYRGVIVQSQPQCNNILLAGAALCSASLFLMGLPVAGVELSDGEFTLLCHSRISILMIGFTFAYGSMFAKVWIVHRIGASENQQIASRQKDEEDASPWEGLRTLIATMVGRPLYVAGSLRKSSTPSYGSLLARRTDRLGQPIHAVKFYVVIVAFVAVDLLIILVWILTDPLKKRREFRQNPEPPPSSPSGLDEDIKLKPFLELCQSEHHTLWTSMVMGYKLIVMIFGLFLAYETRTLKLRFVNDSRLIGLAIYNVVCLAVVTGPIVTMLMRSETNSNFGMISATVILCTYISLGLVFVPKIRFVMNVPASRDEAYPSANGPSPSLSKAELKKLEQLTRENEALGKQIEEKDERISQCTARIDEVVRESSGGSSRESDRLISVGNTTAPAESSKQAESTSFPSPSKMTTTALIELQPSSKETTTGQYQYEEMDNCSSSSDEILL</sequence>
<feature type="transmembrane region" description="Helical" evidence="10">
    <location>
        <begin position="788"/>
        <end position="808"/>
    </location>
</feature>
<reference evidence="13" key="1">
    <citation type="submission" date="2023-10" db="EMBL/GenBank/DDBJ databases">
        <title>Genome assembly of Pristionchus species.</title>
        <authorList>
            <person name="Yoshida K."/>
            <person name="Sommer R.J."/>
        </authorList>
    </citation>
    <scope>NUCLEOTIDE SEQUENCE</scope>
    <source>
        <strain evidence="13">RS0144</strain>
    </source>
</reference>
<keyword evidence="8" id="KW-0807">Transducer</keyword>
<keyword evidence="3 10" id="KW-1133">Transmembrane helix</keyword>
<dbReference type="SUPFAM" id="SSF53822">
    <property type="entry name" value="Periplasmic binding protein-like I"/>
    <property type="match status" value="1"/>
</dbReference>
<keyword evidence="5 10" id="KW-0472">Membrane</keyword>
<name>A0AAV5UHL7_9BILA</name>